<dbReference type="PANTHER" id="PTHR45431:SF3">
    <property type="entry name" value="RHODANESE-LIKE DOMAIN-CONTAINING PROTEIN 15, CHLOROPLASTIC"/>
    <property type="match status" value="1"/>
</dbReference>
<accession>A0A0J1K9Z6</accession>
<dbReference type="SUPFAM" id="SSF52821">
    <property type="entry name" value="Rhodanese/Cell cycle control phosphatase"/>
    <property type="match status" value="1"/>
</dbReference>
<dbReference type="InterPro" id="IPR036873">
    <property type="entry name" value="Rhodanese-like_dom_sf"/>
</dbReference>
<evidence type="ECO:0000259" key="2">
    <source>
        <dbReference type="PROSITE" id="PS50206"/>
    </source>
</evidence>
<dbReference type="RefSeq" id="WP_047883665.1">
    <property type="nucleotide sequence ID" value="NZ_CP071325.1"/>
</dbReference>
<comment type="caution">
    <text evidence="3">The sequence shown here is derived from an EMBL/GenBank/DDBJ whole genome shotgun (WGS) entry which is preliminary data.</text>
</comment>
<dbReference type="CDD" id="cd00158">
    <property type="entry name" value="RHOD"/>
    <property type="match status" value="1"/>
</dbReference>
<protein>
    <recommendedName>
        <fullName evidence="2">Rhodanese domain-containing protein</fullName>
    </recommendedName>
</protein>
<evidence type="ECO:0000313" key="3">
    <source>
        <dbReference type="EMBL" id="KLV11162.1"/>
    </source>
</evidence>
<dbReference type="Pfam" id="PF00581">
    <property type="entry name" value="Rhodanese"/>
    <property type="match status" value="1"/>
</dbReference>
<keyword evidence="4" id="KW-1185">Reference proteome</keyword>
<dbReference type="SMART" id="SM00450">
    <property type="entry name" value="RHOD"/>
    <property type="match status" value="1"/>
</dbReference>
<reference evidence="3 4" key="1">
    <citation type="submission" date="2015-05" db="EMBL/GenBank/DDBJ databases">
        <title>Photobacterium galathea sp. nov.</title>
        <authorList>
            <person name="Machado H."/>
            <person name="Gram L."/>
        </authorList>
    </citation>
    <scope>NUCLEOTIDE SEQUENCE [LARGE SCALE GENOMIC DNA]</scope>
    <source>
        <strain evidence="3 4">DSM 22954</strain>
    </source>
</reference>
<dbReference type="PROSITE" id="PS00380">
    <property type="entry name" value="RHODANESE_1"/>
    <property type="match status" value="1"/>
</dbReference>
<dbReference type="InterPro" id="IPR052367">
    <property type="entry name" value="Thiosulfate_ST/Rhodanese-like"/>
</dbReference>
<dbReference type="EMBL" id="LDOU01000003">
    <property type="protein sequence ID" value="KLV11162.1"/>
    <property type="molecule type" value="Genomic_DNA"/>
</dbReference>
<dbReference type="GO" id="GO:0004792">
    <property type="term" value="F:thiosulfate-cyanide sulfurtransferase activity"/>
    <property type="evidence" value="ECO:0007669"/>
    <property type="project" value="InterPro"/>
</dbReference>
<dbReference type="InterPro" id="IPR001763">
    <property type="entry name" value="Rhodanese-like_dom"/>
</dbReference>
<evidence type="ECO:0000256" key="1">
    <source>
        <dbReference type="SAM" id="SignalP"/>
    </source>
</evidence>
<dbReference type="STRING" id="320778.ABT57_02680"/>
<dbReference type="OrthoDB" id="9814704at2"/>
<proteinExistence type="predicted"/>
<gene>
    <name evidence="3" type="ORF">ABT57_02680</name>
</gene>
<dbReference type="AlphaFoldDB" id="A0A0J1K9Z6"/>
<evidence type="ECO:0000313" key="4">
    <source>
        <dbReference type="Proteomes" id="UP000035909"/>
    </source>
</evidence>
<dbReference type="InterPro" id="IPR001307">
    <property type="entry name" value="Thiosulphate_STrfase_CS"/>
</dbReference>
<feature type="chain" id="PRO_5005254005" description="Rhodanese domain-containing protein" evidence="1">
    <location>
        <begin position="25"/>
        <end position="126"/>
    </location>
</feature>
<dbReference type="PANTHER" id="PTHR45431">
    <property type="entry name" value="RHODANESE-LIKE DOMAIN-CONTAINING PROTEIN 15, CHLOROPLASTIC"/>
    <property type="match status" value="1"/>
</dbReference>
<organism evidence="3 4">
    <name type="scientific">Photobacterium ganghwense</name>
    <dbReference type="NCBI Taxonomy" id="320778"/>
    <lineage>
        <taxon>Bacteria</taxon>
        <taxon>Pseudomonadati</taxon>
        <taxon>Pseudomonadota</taxon>
        <taxon>Gammaproteobacteria</taxon>
        <taxon>Vibrionales</taxon>
        <taxon>Vibrionaceae</taxon>
        <taxon>Photobacterium</taxon>
    </lineage>
</organism>
<feature type="domain" description="Rhodanese" evidence="2">
    <location>
        <begin position="40"/>
        <end position="121"/>
    </location>
</feature>
<dbReference type="PROSITE" id="PS50206">
    <property type="entry name" value="RHODANESE_3"/>
    <property type="match status" value="1"/>
</dbReference>
<feature type="signal peptide" evidence="1">
    <location>
        <begin position="1"/>
        <end position="24"/>
    </location>
</feature>
<sequence>MKQRIPGALIALVCWSGLTLPVAAEVVSPAEFWQTYQAQPSNPPLIVDVRTPAEFADGHLPGAINIPFDDIKQLTSLEPDTSRPIMLYCQSGRRSGIAEAELAKLGYTQLYNGENYQALDAAMPMR</sequence>
<dbReference type="Proteomes" id="UP000035909">
    <property type="component" value="Unassembled WGS sequence"/>
</dbReference>
<keyword evidence="1" id="KW-0732">Signal</keyword>
<dbReference type="PATRIC" id="fig|320778.3.peg.575"/>
<dbReference type="Gene3D" id="3.40.250.10">
    <property type="entry name" value="Rhodanese-like domain"/>
    <property type="match status" value="1"/>
</dbReference>
<name>A0A0J1K9Z6_9GAMM</name>